<feature type="domain" description="Syntaxin N-terminal" evidence="4">
    <location>
        <begin position="27"/>
        <end position="144"/>
    </location>
</feature>
<dbReference type="InterPro" id="IPR006011">
    <property type="entry name" value="Syntaxin_N"/>
</dbReference>
<dbReference type="AlphaFoldDB" id="A0ABD2ZJM7"/>
<feature type="transmembrane region" description="Helical" evidence="3">
    <location>
        <begin position="273"/>
        <end position="294"/>
    </location>
</feature>
<feature type="coiled-coil region" evidence="2">
    <location>
        <begin position="32"/>
        <end position="76"/>
    </location>
</feature>
<evidence type="ECO:0000256" key="1">
    <source>
        <dbReference type="ARBA" id="ARBA00022927"/>
    </source>
</evidence>
<accession>A0ABD2ZJM7</accession>
<dbReference type="InterPro" id="IPR045242">
    <property type="entry name" value="Syntaxin"/>
</dbReference>
<keyword evidence="1" id="KW-0813">Transport</keyword>
<evidence type="ECO:0000256" key="2">
    <source>
        <dbReference type="SAM" id="Coils"/>
    </source>
</evidence>
<keyword evidence="3" id="KW-1133">Transmembrane helix</keyword>
<keyword evidence="3" id="KW-0472">Membrane</keyword>
<dbReference type="PANTHER" id="PTHR19957">
    <property type="entry name" value="SYNTAXIN"/>
    <property type="match status" value="1"/>
</dbReference>
<reference evidence="5 6" key="1">
    <citation type="submission" date="2024-11" db="EMBL/GenBank/DDBJ databases">
        <title>A near-complete genome assembly of Cinchona calisaya.</title>
        <authorList>
            <person name="Lian D.C."/>
            <person name="Zhao X.W."/>
            <person name="Wei L."/>
        </authorList>
    </citation>
    <scope>NUCLEOTIDE SEQUENCE [LARGE SCALE GENOMIC DNA]</scope>
    <source>
        <tissue evidence="5">Nenye</tissue>
    </source>
</reference>
<comment type="caution">
    <text evidence="5">The sequence shown here is derived from an EMBL/GenBank/DDBJ whole genome shotgun (WGS) entry which is preliminary data.</text>
</comment>
<dbReference type="PANTHER" id="PTHR19957:SF314">
    <property type="entry name" value="SYNTAXIN-124-RELATED"/>
    <property type="match status" value="1"/>
</dbReference>
<dbReference type="InterPro" id="IPR010989">
    <property type="entry name" value="SNARE"/>
</dbReference>
<dbReference type="Pfam" id="PF00804">
    <property type="entry name" value="Syntaxin"/>
    <property type="match status" value="1"/>
</dbReference>
<evidence type="ECO:0000313" key="6">
    <source>
        <dbReference type="Proteomes" id="UP001630127"/>
    </source>
</evidence>
<keyword evidence="2" id="KW-0175">Coiled coil</keyword>
<dbReference type="Proteomes" id="UP001630127">
    <property type="component" value="Unassembled WGS sequence"/>
</dbReference>
<name>A0ABD2ZJM7_9GENT</name>
<dbReference type="Gene3D" id="1.20.58.70">
    <property type="match status" value="1"/>
</dbReference>
<evidence type="ECO:0000259" key="4">
    <source>
        <dbReference type="SMART" id="SM00503"/>
    </source>
</evidence>
<dbReference type="SMART" id="SM00503">
    <property type="entry name" value="SynN"/>
    <property type="match status" value="1"/>
</dbReference>
<protein>
    <recommendedName>
        <fullName evidence="4">Syntaxin N-terminal domain-containing protein</fullName>
    </recommendedName>
</protein>
<keyword evidence="6" id="KW-1185">Reference proteome</keyword>
<keyword evidence="3" id="KW-0812">Transmembrane</keyword>
<evidence type="ECO:0000313" key="5">
    <source>
        <dbReference type="EMBL" id="KAL3519659.1"/>
    </source>
</evidence>
<gene>
    <name evidence="5" type="ORF">ACH5RR_017808</name>
</gene>
<organism evidence="5 6">
    <name type="scientific">Cinchona calisaya</name>
    <dbReference type="NCBI Taxonomy" id="153742"/>
    <lineage>
        <taxon>Eukaryota</taxon>
        <taxon>Viridiplantae</taxon>
        <taxon>Streptophyta</taxon>
        <taxon>Embryophyta</taxon>
        <taxon>Tracheophyta</taxon>
        <taxon>Spermatophyta</taxon>
        <taxon>Magnoliopsida</taxon>
        <taxon>eudicotyledons</taxon>
        <taxon>Gunneridae</taxon>
        <taxon>Pentapetalae</taxon>
        <taxon>asterids</taxon>
        <taxon>lamiids</taxon>
        <taxon>Gentianales</taxon>
        <taxon>Rubiaceae</taxon>
        <taxon>Cinchonoideae</taxon>
        <taxon>Cinchoneae</taxon>
        <taxon>Cinchona</taxon>
    </lineage>
</organism>
<proteinExistence type="predicted"/>
<dbReference type="EMBL" id="JBJUIK010000008">
    <property type="protein sequence ID" value="KAL3519659.1"/>
    <property type="molecule type" value="Genomic_DNA"/>
</dbReference>
<dbReference type="SUPFAM" id="SSF47661">
    <property type="entry name" value="t-snare proteins"/>
    <property type="match status" value="1"/>
</dbReference>
<evidence type="ECO:0000256" key="3">
    <source>
        <dbReference type="SAM" id="Phobius"/>
    </source>
</evidence>
<sequence length="301" mass="34524">MSGSFKKYTDLKNNNMETCNGGRISNDASHQLERFTHEIETIKEDMKTMEKLQNRLNKTNEECKTIQEDAAKMKELIALMDSDVDNILMLAKSVKKNIEGLELMSSNNTIDRTRISVVMGLGKKLRDMMDEFQGLRVKMAAVHKEIVEYKYYTITGQKQYLETIENLACNRDFEDYLSDAIEEHGRDRVLDFIQEIQERRHGSKKMQNNLVELHQIFLDVAVVVEEHGQKMHSNNVGSGENQVPHGNLFLKPTGVAQLLDQPEDHDLVAKRRATIALIVAVSFFVMIIVPLFVAESMRDME</sequence>
<dbReference type="GO" id="GO:0015031">
    <property type="term" value="P:protein transport"/>
    <property type="evidence" value="ECO:0007669"/>
    <property type="project" value="UniProtKB-KW"/>
</dbReference>
<keyword evidence="1" id="KW-0653">Protein transport</keyword>